<dbReference type="EMBL" id="BGPR01052030">
    <property type="protein sequence ID" value="GBO28916.1"/>
    <property type="molecule type" value="Genomic_DNA"/>
</dbReference>
<gene>
    <name evidence="1" type="ORF">AVEN_198090_1</name>
</gene>
<reference evidence="1 2" key="1">
    <citation type="journal article" date="2019" name="Sci. Rep.">
        <title>Orb-weaving spider Araneus ventricosus genome elucidates the spidroin gene catalogue.</title>
        <authorList>
            <person name="Kono N."/>
            <person name="Nakamura H."/>
            <person name="Ohtoshi R."/>
            <person name="Moran D.A.P."/>
            <person name="Shinohara A."/>
            <person name="Yoshida Y."/>
            <person name="Fujiwara M."/>
            <person name="Mori M."/>
            <person name="Tomita M."/>
            <person name="Arakawa K."/>
        </authorList>
    </citation>
    <scope>NUCLEOTIDE SEQUENCE [LARGE SCALE GENOMIC DNA]</scope>
</reference>
<evidence type="ECO:0000313" key="1">
    <source>
        <dbReference type="EMBL" id="GBO28916.1"/>
    </source>
</evidence>
<dbReference type="AlphaFoldDB" id="A0A4Y2VX88"/>
<keyword evidence="2" id="KW-1185">Reference proteome</keyword>
<comment type="caution">
    <text evidence="1">The sequence shown here is derived from an EMBL/GenBank/DDBJ whole genome shotgun (WGS) entry which is preliminary data.</text>
</comment>
<evidence type="ECO:0000313" key="2">
    <source>
        <dbReference type="Proteomes" id="UP000499080"/>
    </source>
</evidence>
<dbReference type="Proteomes" id="UP000499080">
    <property type="component" value="Unassembled WGS sequence"/>
</dbReference>
<name>A0A4Y2VX88_ARAVE</name>
<sequence length="95" mass="10454">MSEGVSWRHFATDWGGPQTIGARYMKSIPIQLNETLLRPVTFGLQSQQFNGGLYGPGCEACADYSQQRYNEGTSVPKLHTMIVVNRSADISNASD</sequence>
<organism evidence="1 2">
    <name type="scientific">Araneus ventricosus</name>
    <name type="common">Orbweaver spider</name>
    <name type="synonym">Epeira ventricosa</name>
    <dbReference type="NCBI Taxonomy" id="182803"/>
    <lineage>
        <taxon>Eukaryota</taxon>
        <taxon>Metazoa</taxon>
        <taxon>Ecdysozoa</taxon>
        <taxon>Arthropoda</taxon>
        <taxon>Chelicerata</taxon>
        <taxon>Arachnida</taxon>
        <taxon>Araneae</taxon>
        <taxon>Araneomorphae</taxon>
        <taxon>Entelegynae</taxon>
        <taxon>Araneoidea</taxon>
        <taxon>Araneidae</taxon>
        <taxon>Araneus</taxon>
    </lineage>
</organism>
<protein>
    <submittedName>
        <fullName evidence="1">Uncharacterized protein</fullName>
    </submittedName>
</protein>
<accession>A0A4Y2VX88</accession>
<proteinExistence type="predicted"/>